<evidence type="ECO:0000256" key="5">
    <source>
        <dbReference type="ARBA" id="ARBA00033352"/>
    </source>
</evidence>
<evidence type="ECO:0000256" key="3">
    <source>
        <dbReference type="ARBA" id="ARBA00022490"/>
    </source>
</evidence>
<evidence type="ECO:0000256" key="4">
    <source>
        <dbReference type="ARBA" id="ARBA00022917"/>
    </source>
</evidence>
<organism evidence="8 9">
    <name type="scientific">candidate division WS6 bacterium GW2011_GWF1_36_8</name>
    <dbReference type="NCBI Taxonomy" id="1619098"/>
    <lineage>
        <taxon>Bacteria</taxon>
        <taxon>Candidatus Dojkabacteria</taxon>
    </lineage>
</organism>
<evidence type="ECO:0000256" key="2">
    <source>
        <dbReference type="ARBA" id="ARBA00010728"/>
    </source>
</evidence>
<dbReference type="AlphaFoldDB" id="A0A0G0FDN6"/>
<evidence type="ECO:0000313" key="8">
    <source>
        <dbReference type="EMBL" id="KKQ16067.1"/>
    </source>
</evidence>
<keyword evidence="3" id="KW-0963">Cytoplasm</keyword>
<protein>
    <recommendedName>
        <fullName evidence="5">Seryl-tRNA(Ser/Sec) synthetase</fullName>
    </recommendedName>
</protein>
<dbReference type="PANTHER" id="PTHR43697">
    <property type="entry name" value="SERYL-TRNA SYNTHETASE"/>
    <property type="match status" value="1"/>
</dbReference>
<dbReference type="GO" id="GO:0006412">
    <property type="term" value="P:translation"/>
    <property type="evidence" value="ECO:0007669"/>
    <property type="project" value="UniProtKB-KW"/>
</dbReference>
<comment type="catalytic activity">
    <reaction evidence="7">
        <text>tRNA(Ser) + L-serine + ATP = L-seryl-tRNA(Ser) + AMP + diphosphate + H(+)</text>
        <dbReference type="Rhea" id="RHEA:12292"/>
        <dbReference type="Rhea" id="RHEA-COMP:9669"/>
        <dbReference type="Rhea" id="RHEA-COMP:9703"/>
        <dbReference type="ChEBI" id="CHEBI:15378"/>
        <dbReference type="ChEBI" id="CHEBI:30616"/>
        <dbReference type="ChEBI" id="CHEBI:33019"/>
        <dbReference type="ChEBI" id="CHEBI:33384"/>
        <dbReference type="ChEBI" id="CHEBI:78442"/>
        <dbReference type="ChEBI" id="CHEBI:78533"/>
        <dbReference type="ChEBI" id="CHEBI:456215"/>
        <dbReference type="EC" id="6.1.1.11"/>
    </reaction>
</comment>
<dbReference type="Gene3D" id="3.30.930.10">
    <property type="entry name" value="Bira Bifunctional Protein, Domain 2"/>
    <property type="match status" value="1"/>
</dbReference>
<feature type="non-terminal residue" evidence="8">
    <location>
        <position position="118"/>
    </location>
</feature>
<evidence type="ECO:0000256" key="6">
    <source>
        <dbReference type="ARBA" id="ARBA00047929"/>
    </source>
</evidence>
<evidence type="ECO:0000256" key="7">
    <source>
        <dbReference type="ARBA" id="ARBA00048823"/>
    </source>
</evidence>
<dbReference type="PANTHER" id="PTHR43697:SF1">
    <property type="entry name" value="SERINE--TRNA LIGASE"/>
    <property type="match status" value="1"/>
</dbReference>
<proteinExistence type="inferred from homology"/>
<dbReference type="Proteomes" id="UP000033886">
    <property type="component" value="Unassembled WGS sequence"/>
</dbReference>
<comment type="catalytic activity">
    <reaction evidence="6">
        <text>tRNA(Sec) + L-serine + ATP = L-seryl-tRNA(Sec) + AMP + diphosphate + H(+)</text>
        <dbReference type="Rhea" id="RHEA:42580"/>
        <dbReference type="Rhea" id="RHEA-COMP:9742"/>
        <dbReference type="Rhea" id="RHEA-COMP:10128"/>
        <dbReference type="ChEBI" id="CHEBI:15378"/>
        <dbReference type="ChEBI" id="CHEBI:30616"/>
        <dbReference type="ChEBI" id="CHEBI:33019"/>
        <dbReference type="ChEBI" id="CHEBI:33384"/>
        <dbReference type="ChEBI" id="CHEBI:78442"/>
        <dbReference type="ChEBI" id="CHEBI:78533"/>
        <dbReference type="ChEBI" id="CHEBI:456215"/>
        <dbReference type="EC" id="6.1.1.11"/>
    </reaction>
</comment>
<comment type="pathway">
    <text evidence="1">Aminoacyl-tRNA biosynthesis; selenocysteinyl-tRNA(Sec) biosynthesis; L-seryl-tRNA(Sec) from L-serine and tRNA(Sec): step 1/1.</text>
</comment>
<accession>A0A0G0FDN6</accession>
<dbReference type="EMBL" id="LBSK01000031">
    <property type="protein sequence ID" value="KKQ16067.1"/>
    <property type="molecule type" value="Genomic_DNA"/>
</dbReference>
<name>A0A0G0FDN6_9BACT</name>
<comment type="similarity">
    <text evidence="2">Belongs to the class-II aminoacyl-tRNA synthetase family. Type-1 seryl-tRNA synthetase subfamily.</text>
</comment>
<keyword evidence="4" id="KW-0648">Protein biosynthesis</keyword>
<sequence length="118" mass="13192">MEVELKNAEAELKAKMEVLPNIPEEDVVAGGKENNEVIKMVGEKPTFDFPIKDHVELGKNLGMFDFETASKISGTNFAMYRGMGARLEWALVNFFISEHNKSGYEMVIPPNLVIEQSA</sequence>
<dbReference type="GO" id="GO:0004828">
    <property type="term" value="F:serine-tRNA ligase activity"/>
    <property type="evidence" value="ECO:0007669"/>
    <property type="project" value="UniProtKB-EC"/>
</dbReference>
<comment type="caution">
    <text evidence="8">The sequence shown here is derived from an EMBL/GenBank/DDBJ whole genome shotgun (WGS) entry which is preliminary data.</text>
</comment>
<evidence type="ECO:0000313" key="9">
    <source>
        <dbReference type="Proteomes" id="UP000033886"/>
    </source>
</evidence>
<dbReference type="InterPro" id="IPR045864">
    <property type="entry name" value="aa-tRNA-synth_II/BPL/LPL"/>
</dbReference>
<evidence type="ECO:0000256" key="1">
    <source>
        <dbReference type="ARBA" id="ARBA00005045"/>
    </source>
</evidence>
<gene>
    <name evidence="8" type="ORF">US29_C0031G0007</name>
</gene>
<keyword evidence="8" id="KW-0436">Ligase</keyword>
<dbReference type="SUPFAM" id="SSF55681">
    <property type="entry name" value="Class II aaRS and biotin synthetases"/>
    <property type="match status" value="1"/>
</dbReference>
<reference evidence="8 9" key="1">
    <citation type="journal article" date="2015" name="Nature">
        <title>rRNA introns, odd ribosomes, and small enigmatic genomes across a large radiation of phyla.</title>
        <authorList>
            <person name="Brown C.T."/>
            <person name="Hug L.A."/>
            <person name="Thomas B.C."/>
            <person name="Sharon I."/>
            <person name="Castelle C.J."/>
            <person name="Singh A."/>
            <person name="Wilkins M.J."/>
            <person name="Williams K.H."/>
            <person name="Banfield J.F."/>
        </authorList>
    </citation>
    <scope>NUCLEOTIDE SEQUENCE [LARGE SCALE GENOMIC DNA]</scope>
</reference>